<organism evidence="5 6">
    <name type="scientific">Caerostris extrusa</name>
    <name type="common">Bark spider</name>
    <name type="synonym">Caerostris bankana</name>
    <dbReference type="NCBI Taxonomy" id="172846"/>
    <lineage>
        <taxon>Eukaryota</taxon>
        <taxon>Metazoa</taxon>
        <taxon>Ecdysozoa</taxon>
        <taxon>Arthropoda</taxon>
        <taxon>Chelicerata</taxon>
        <taxon>Arachnida</taxon>
        <taxon>Araneae</taxon>
        <taxon>Araneomorphae</taxon>
        <taxon>Entelegynae</taxon>
        <taxon>Araneoidea</taxon>
        <taxon>Araneidae</taxon>
        <taxon>Caerostris</taxon>
    </lineage>
</organism>
<accession>A0AAV4RZX7</accession>
<dbReference type="GO" id="GO:0005525">
    <property type="term" value="F:GTP binding"/>
    <property type="evidence" value="ECO:0007669"/>
    <property type="project" value="UniProtKB-KW"/>
</dbReference>
<evidence type="ECO:0000313" key="5">
    <source>
        <dbReference type="EMBL" id="GIY26669.1"/>
    </source>
</evidence>
<keyword evidence="6" id="KW-1185">Reference proteome</keyword>
<comment type="similarity">
    <text evidence="1">Belongs to the small GTPase superfamily. Rab family.</text>
</comment>
<dbReference type="Pfam" id="PF00071">
    <property type="entry name" value="Ras"/>
    <property type="match status" value="1"/>
</dbReference>
<dbReference type="InterPro" id="IPR027417">
    <property type="entry name" value="P-loop_NTPase"/>
</dbReference>
<evidence type="ECO:0000256" key="1">
    <source>
        <dbReference type="ARBA" id="ARBA00006270"/>
    </source>
</evidence>
<evidence type="ECO:0000256" key="3">
    <source>
        <dbReference type="ARBA" id="ARBA00023134"/>
    </source>
</evidence>
<keyword evidence="3" id="KW-0342">GTP-binding</keyword>
<protein>
    <submittedName>
        <fullName evidence="5">Ras-related protein Rab-8A</fullName>
    </submittedName>
</protein>
<keyword evidence="4" id="KW-0636">Prenylation</keyword>
<dbReference type="InterPro" id="IPR001806">
    <property type="entry name" value="Small_GTPase"/>
</dbReference>
<dbReference type="PROSITE" id="PS51419">
    <property type="entry name" value="RAB"/>
    <property type="match status" value="1"/>
</dbReference>
<dbReference type="PRINTS" id="PR00449">
    <property type="entry name" value="RASTRNSFRMNG"/>
</dbReference>
<dbReference type="Gene3D" id="3.40.50.300">
    <property type="entry name" value="P-loop containing nucleotide triphosphate hydrolases"/>
    <property type="match status" value="1"/>
</dbReference>
<dbReference type="PANTHER" id="PTHR47980">
    <property type="entry name" value="LD44762P"/>
    <property type="match status" value="1"/>
</dbReference>
<evidence type="ECO:0000256" key="4">
    <source>
        <dbReference type="ARBA" id="ARBA00023289"/>
    </source>
</evidence>
<dbReference type="AlphaFoldDB" id="A0AAV4RZX7"/>
<dbReference type="GO" id="GO:0003924">
    <property type="term" value="F:GTPase activity"/>
    <property type="evidence" value="ECO:0007669"/>
    <property type="project" value="InterPro"/>
</dbReference>
<evidence type="ECO:0000313" key="6">
    <source>
        <dbReference type="Proteomes" id="UP001054945"/>
    </source>
</evidence>
<evidence type="ECO:0000256" key="2">
    <source>
        <dbReference type="ARBA" id="ARBA00022741"/>
    </source>
</evidence>
<dbReference type="SMART" id="SM00175">
    <property type="entry name" value="RAB"/>
    <property type="match status" value="1"/>
</dbReference>
<dbReference type="SMART" id="SM00173">
    <property type="entry name" value="RAS"/>
    <property type="match status" value="1"/>
</dbReference>
<name>A0AAV4RZX7_CAEEX</name>
<dbReference type="SUPFAM" id="SSF52540">
    <property type="entry name" value="P-loop containing nucleoside triphosphate hydrolases"/>
    <property type="match status" value="1"/>
</dbReference>
<dbReference type="PROSITE" id="PS51421">
    <property type="entry name" value="RAS"/>
    <property type="match status" value="1"/>
</dbReference>
<sequence>MYDVTNMDSFNHLSYWFRNVEENASPDVVKVLVGNKCDSTNLRVVDQDQGRKVAESCDVPFFECSCKEDVNIDEIFLTVARMIREQRERRKSILNSSKNSPTHYFFKDAGTPTSLKILELNSSKNGRTSNSYEQVRPPTLKVLDPQLP</sequence>
<reference evidence="5 6" key="1">
    <citation type="submission" date="2021-06" db="EMBL/GenBank/DDBJ databases">
        <title>Caerostris extrusa draft genome.</title>
        <authorList>
            <person name="Kono N."/>
            <person name="Arakawa K."/>
        </authorList>
    </citation>
    <scope>NUCLEOTIDE SEQUENCE [LARGE SCALE GENOMIC DNA]</scope>
</reference>
<keyword evidence="4" id="KW-0449">Lipoprotein</keyword>
<dbReference type="CDD" id="cd00154">
    <property type="entry name" value="Rab"/>
    <property type="match status" value="1"/>
</dbReference>
<dbReference type="Proteomes" id="UP001054945">
    <property type="component" value="Unassembled WGS sequence"/>
</dbReference>
<comment type="caution">
    <text evidence="5">The sequence shown here is derived from an EMBL/GenBank/DDBJ whole genome shotgun (WGS) entry which is preliminary data.</text>
</comment>
<proteinExistence type="inferred from homology"/>
<gene>
    <name evidence="5" type="primary">RAB8A</name>
    <name evidence="5" type="ORF">CEXT_793641</name>
</gene>
<keyword evidence="2" id="KW-0547">Nucleotide-binding</keyword>
<dbReference type="InterPro" id="IPR050305">
    <property type="entry name" value="Small_GTPase_Rab"/>
</dbReference>
<dbReference type="EMBL" id="BPLR01008719">
    <property type="protein sequence ID" value="GIY26669.1"/>
    <property type="molecule type" value="Genomic_DNA"/>
</dbReference>